<dbReference type="InterPro" id="IPR000276">
    <property type="entry name" value="GPCR_Rhodpsn"/>
</dbReference>
<feature type="compositionally biased region" description="Low complexity" evidence="10">
    <location>
        <begin position="312"/>
        <end position="321"/>
    </location>
</feature>
<feature type="transmembrane region" description="Helical" evidence="11">
    <location>
        <begin position="410"/>
        <end position="432"/>
    </location>
</feature>
<evidence type="ECO:0000259" key="12">
    <source>
        <dbReference type="PROSITE" id="PS50262"/>
    </source>
</evidence>
<feature type="transmembrane region" description="Helical" evidence="11">
    <location>
        <begin position="111"/>
        <end position="132"/>
    </location>
</feature>
<protein>
    <recommendedName>
        <fullName evidence="12">G-protein coupled receptors family 1 profile domain-containing protein</fullName>
    </recommendedName>
</protein>
<evidence type="ECO:0000256" key="8">
    <source>
        <dbReference type="ARBA" id="ARBA00023224"/>
    </source>
</evidence>
<dbReference type="PRINTS" id="PR00237">
    <property type="entry name" value="GPCRRHODOPSN"/>
</dbReference>
<dbReference type="PANTHER" id="PTHR24243:SF224">
    <property type="entry name" value="G-PROTEIN COUPLED RECEPTOR 19-RELATED"/>
    <property type="match status" value="1"/>
</dbReference>
<dbReference type="SUPFAM" id="SSF81321">
    <property type="entry name" value="Family A G protein-coupled receptor-like"/>
    <property type="match status" value="1"/>
</dbReference>
<keyword evidence="5 9" id="KW-0297">G-protein coupled receptor</keyword>
<dbReference type="GO" id="GO:0004930">
    <property type="term" value="F:G protein-coupled receptor activity"/>
    <property type="evidence" value="ECO:0007669"/>
    <property type="project" value="UniProtKB-KW"/>
</dbReference>
<name>A0A8S1DPU6_9INSE</name>
<evidence type="ECO:0000256" key="7">
    <source>
        <dbReference type="ARBA" id="ARBA00023170"/>
    </source>
</evidence>
<comment type="similarity">
    <text evidence="2 9">Belongs to the G-protein coupled receptor 1 family.</text>
</comment>
<evidence type="ECO:0000256" key="2">
    <source>
        <dbReference type="ARBA" id="ARBA00010663"/>
    </source>
</evidence>
<evidence type="ECO:0000256" key="6">
    <source>
        <dbReference type="ARBA" id="ARBA00023136"/>
    </source>
</evidence>
<feature type="transmembrane region" description="Helical" evidence="11">
    <location>
        <begin position="153"/>
        <end position="174"/>
    </location>
</feature>
<evidence type="ECO:0000313" key="13">
    <source>
        <dbReference type="EMBL" id="CAB3382334.1"/>
    </source>
</evidence>
<evidence type="ECO:0000256" key="9">
    <source>
        <dbReference type="RuleBase" id="RU000688"/>
    </source>
</evidence>
<keyword evidence="3 9" id="KW-0812">Transmembrane</keyword>
<keyword evidence="7 9" id="KW-0675">Receptor</keyword>
<feature type="transmembrane region" description="Helical" evidence="11">
    <location>
        <begin position="36"/>
        <end position="62"/>
    </location>
</feature>
<feature type="region of interest" description="Disordered" evidence="10">
    <location>
        <begin position="296"/>
        <end position="342"/>
    </location>
</feature>
<keyword evidence="14" id="KW-1185">Reference proteome</keyword>
<dbReference type="PANTHER" id="PTHR24243">
    <property type="entry name" value="G-PROTEIN COUPLED RECEPTOR"/>
    <property type="match status" value="1"/>
</dbReference>
<proteinExistence type="inferred from homology"/>
<evidence type="ECO:0000256" key="10">
    <source>
        <dbReference type="SAM" id="MobiDB-lite"/>
    </source>
</evidence>
<dbReference type="InterPro" id="IPR017452">
    <property type="entry name" value="GPCR_Rhodpsn_7TM"/>
</dbReference>
<evidence type="ECO:0000313" key="14">
    <source>
        <dbReference type="Proteomes" id="UP000494165"/>
    </source>
</evidence>
<comment type="caution">
    <text evidence="13">The sequence shown here is derived from an EMBL/GenBank/DDBJ whole genome shotgun (WGS) entry which is preliminary data.</text>
</comment>
<feature type="domain" description="G-protein coupled receptors family 1 profile" evidence="12">
    <location>
        <begin position="54"/>
        <end position="430"/>
    </location>
</feature>
<feature type="transmembrane region" description="Helical" evidence="11">
    <location>
        <begin position="74"/>
        <end position="99"/>
    </location>
</feature>
<organism evidence="13 14">
    <name type="scientific">Cloeon dipterum</name>
    <dbReference type="NCBI Taxonomy" id="197152"/>
    <lineage>
        <taxon>Eukaryota</taxon>
        <taxon>Metazoa</taxon>
        <taxon>Ecdysozoa</taxon>
        <taxon>Arthropoda</taxon>
        <taxon>Hexapoda</taxon>
        <taxon>Insecta</taxon>
        <taxon>Pterygota</taxon>
        <taxon>Palaeoptera</taxon>
        <taxon>Ephemeroptera</taxon>
        <taxon>Pisciforma</taxon>
        <taxon>Baetidae</taxon>
        <taxon>Cloeon</taxon>
    </lineage>
</organism>
<dbReference type="OrthoDB" id="5964776at2759"/>
<evidence type="ECO:0000256" key="3">
    <source>
        <dbReference type="ARBA" id="ARBA00022692"/>
    </source>
</evidence>
<evidence type="ECO:0000256" key="5">
    <source>
        <dbReference type="ARBA" id="ARBA00023040"/>
    </source>
</evidence>
<keyword evidence="8 9" id="KW-0807">Transducer</keyword>
<dbReference type="EMBL" id="CADEPI010000266">
    <property type="protein sequence ID" value="CAB3382334.1"/>
    <property type="molecule type" value="Genomic_DNA"/>
</dbReference>
<sequence>MEGRKWSGGNASGNSSDSWWHDYDESEQYIFHRNDVFYSFLTAYLLVAVLAVFGNFLVIMVVQCDRQVESKTNFLLGQLAVADLCVGVFCVMQSFMAYLSNWSLGLFMCQMYLYVQALSYVASVLIMVAVCVERYVAIMQPFHTRSVFTTARLRLIVVLVWLVSAAYASPRLFFARVTSQELPNDETDTFCHLDTSRYDPEIFDTANLIFLYVIPLLVMAVMYSRMCVELWQSGRQIPGAVHAGRVPCHPSSAPVPDAPSALTTTSLLHLVSEPGEHTALQSCLSIADNQSVASEIVQGGPRSPLPSPQPPLQRMSSLPPLRETRDPLRPCNSPRPKRKQRKMWRRFFHKRSQSTRSNDLDVGPLGARRRVVYMLILVVLSFLLCNLPYHARKMWQVRLLSAENMVYYQLFTPCTFLIMYFNSALNPILYATMSLRGV</sequence>
<dbReference type="PROSITE" id="PS00237">
    <property type="entry name" value="G_PROTEIN_RECEP_F1_1"/>
    <property type="match status" value="1"/>
</dbReference>
<feature type="transmembrane region" description="Helical" evidence="11">
    <location>
        <begin position="209"/>
        <end position="228"/>
    </location>
</feature>
<evidence type="ECO:0000256" key="11">
    <source>
        <dbReference type="SAM" id="Phobius"/>
    </source>
</evidence>
<dbReference type="Proteomes" id="UP000494165">
    <property type="component" value="Unassembled WGS sequence"/>
</dbReference>
<evidence type="ECO:0000256" key="1">
    <source>
        <dbReference type="ARBA" id="ARBA00004141"/>
    </source>
</evidence>
<feature type="transmembrane region" description="Helical" evidence="11">
    <location>
        <begin position="371"/>
        <end position="390"/>
    </location>
</feature>
<dbReference type="PROSITE" id="PS50262">
    <property type="entry name" value="G_PROTEIN_RECEP_F1_2"/>
    <property type="match status" value="1"/>
</dbReference>
<gene>
    <name evidence="13" type="ORF">CLODIP_2_CD11217</name>
</gene>
<keyword evidence="6 11" id="KW-0472">Membrane</keyword>
<dbReference type="GO" id="GO:0005886">
    <property type="term" value="C:plasma membrane"/>
    <property type="evidence" value="ECO:0007669"/>
    <property type="project" value="TreeGrafter"/>
</dbReference>
<dbReference type="Pfam" id="PF00001">
    <property type="entry name" value="7tm_1"/>
    <property type="match status" value="1"/>
</dbReference>
<dbReference type="AlphaFoldDB" id="A0A8S1DPU6"/>
<accession>A0A8S1DPU6</accession>
<comment type="subcellular location">
    <subcellularLocation>
        <location evidence="1">Membrane</location>
        <topology evidence="1">Multi-pass membrane protein</topology>
    </subcellularLocation>
</comment>
<keyword evidence="4 11" id="KW-1133">Transmembrane helix</keyword>
<dbReference type="Gene3D" id="1.20.1070.10">
    <property type="entry name" value="Rhodopsin 7-helix transmembrane proteins"/>
    <property type="match status" value="2"/>
</dbReference>
<evidence type="ECO:0000256" key="4">
    <source>
        <dbReference type="ARBA" id="ARBA00022989"/>
    </source>
</evidence>
<reference evidence="13 14" key="1">
    <citation type="submission" date="2020-04" db="EMBL/GenBank/DDBJ databases">
        <authorList>
            <person name="Alioto T."/>
            <person name="Alioto T."/>
            <person name="Gomez Garrido J."/>
        </authorList>
    </citation>
    <scope>NUCLEOTIDE SEQUENCE [LARGE SCALE GENOMIC DNA]</scope>
</reference>